<dbReference type="SUPFAM" id="SSF81653">
    <property type="entry name" value="Calcium ATPase, transduction domain A"/>
    <property type="match status" value="1"/>
</dbReference>
<dbReference type="GO" id="GO:0046872">
    <property type="term" value="F:metal ion binding"/>
    <property type="evidence" value="ECO:0007669"/>
    <property type="project" value="UniProtKB-KW"/>
</dbReference>
<evidence type="ECO:0000256" key="7">
    <source>
        <dbReference type="ARBA" id="ARBA00022692"/>
    </source>
</evidence>
<dbReference type="SUPFAM" id="SSF56784">
    <property type="entry name" value="HAD-like"/>
    <property type="match status" value="1"/>
</dbReference>
<dbReference type="Pfam" id="PF00122">
    <property type="entry name" value="E1-E2_ATPase"/>
    <property type="match status" value="1"/>
</dbReference>
<feature type="transmembrane region" description="Helical" evidence="17">
    <location>
        <begin position="721"/>
        <end position="739"/>
    </location>
</feature>
<dbReference type="InterPro" id="IPR001757">
    <property type="entry name" value="P_typ_ATPase"/>
</dbReference>
<evidence type="ECO:0000256" key="2">
    <source>
        <dbReference type="ARBA" id="ARBA00004651"/>
    </source>
</evidence>
<dbReference type="InterPro" id="IPR018303">
    <property type="entry name" value="ATPase_P-typ_P_site"/>
</dbReference>
<keyword evidence="17" id="KW-0813">Transport</keyword>
<evidence type="ECO:0000256" key="4">
    <source>
        <dbReference type="ARBA" id="ARBA00012476"/>
    </source>
</evidence>
<evidence type="ECO:0000256" key="8">
    <source>
        <dbReference type="ARBA" id="ARBA00022723"/>
    </source>
</evidence>
<dbReference type="GO" id="GO:0005524">
    <property type="term" value="F:ATP binding"/>
    <property type="evidence" value="ECO:0007669"/>
    <property type="project" value="UniProtKB-UniRule"/>
</dbReference>
<evidence type="ECO:0000256" key="13">
    <source>
        <dbReference type="ARBA" id="ARBA00022989"/>
    </source>
</evidence>
<dbReference type="Gene3D" id="2.70.150.10">
    <property type="entry name" value="Calcium-transporting ATPase, cytoplasmic transduction domain A"/>
    <property type="match status" value="1"/>
</dbReference>
<organism evidence="20 21">
    <name type="scientific">Coccomyxa viridis</name>
    <dbReference type="NCBI Taxonomy" id="1274662"/>
    <lineage>
        <taxon>Eukaryota</taxon>
        <taxon>Viridiplantae</taxon>
        <taxon>Chlorophyta</taxon>
        <taxon>core chlorophytes</taxon>
        <taxon>Trebouxiophyceae</taxon>
        <taxon>Trebouxiophyceae incertae sedis</taxon>
        <taxon>Coccomyxaceae</taxon>
        <taxon>Coccomyxa</taxon>
    </lineage>
</organism>
<evidence type="ECO:0000256" key="11">
    <source>
        <dbReference type="ARBA" id="ARBA00022842"/>
    </source>
</evidence>
<comment type="similarity">
    <text evidence="3 17">Belongs to the cation transport ATPase (P-type) (TC 3.A.3) family. Type IIIA subfamily.</text>
</comment>
<proteinExistence type="inferred from homology"/>
<feature type="transmembrane region" description="Helical" evidence="17">
    <location>
        <begin position="606"/>
        <end position="628"/>
    </location>
</feature>
<feature type="transmembrane region" description="Helical" evidence="17">
    <location>
        <begin position="246"/>
        <end position="273"/>
    </location>
</feature>
<dbReference type="InterPro" id="IPR008250">
    <property type="entry name" value="ATPase_P-typ_transduc_dom_A_sf"/>
</dbReference>
<feature type="transmembrane region" description="Helical" evidence="17">
    <location>
        <begin position="791"/>
        <end position="814"/>
    </location>
</feature>
<feature type="region of interest" description="Disordered" evidence="18">
    <location>
        <begin position="888"/>
        <end position="907"/>
    </location>
</feature>
<feature type="transmembrane region" description="Helical" evidence="17">
    <location>
        <begin position="667"/>
        <end position="692"/>
    </location>
</feature>
<feature type="transmembrane region" description="Helical" evidence="17">
    <location>
        <begin position="65"/>
        <end position="86"/>
    </location>
</feature>
<evidence type="ECO:0000256" key="1">
    <source>
        <dbReference type="ARBA" id="ARBA00003417"/>
    </source>
</evidence>
<reference evidence="20 21" key="1">
    <citation type="submission" date="2023-10" db="EMBL/GenBank/DDBJ databases">
        <authorList>
            <person name="Maclean D."/>
            <person name="Macfadyen A."/>
        </authorList>
    </citation>
    <scope>NUCLEOTIDE SEQUENCE [LARGE SCALE GENOMIC DNA]</scope>
</reference>
<feature type="transmembrane region" description="Helical" evidence="17">
    <location>
        <begin position="220"/>
        <end position="240"/>
    </location>
</feature>
<evidence type="ECO:0000256" key="18">
    <source>
        <dbReference type="SAM" id="MobiDB-lite"/>
    </source>
</evidence>
<dbReference type="InterPro" id="IPR023214">
    <property type="entry name" value="HAD_sf"/>
</dbReference>
<comment type="catalytic activity">
    <reaction evidence="15 17">
        <text>ATP + H2O + H(+)(in) = ADP + phosphate + 2 H(+)(out)</text>
        <dbReference type="Rhea" id="RHEA:20852"/>
        <dbReference type="ChEBI" id="CHEBI:15377"/>
        <dbReference type="ChEBI" id="CHEBI:15378"/>
        <dbReference type="ChEBI" id="CHEBI:30616"/>
        <dbReference type="ChEBI" id="CHEBI:43474"/>
        <dbReference type="ChEBI" id="CHEBI:456216"/>
        <dbReference type="EC" id="7.1.2.1"/>
    </reaction>
</comment>
<keyword evidence="21" id="KW-1185">Reference proteome</keyword>
<evidence type="ECO:0000256" key="10">
    <source>
        <dbReference type="ARBA" id="ARBA00022840"/>
    </source>
</evidence>
<dbReference type="InterPro" id="IPR023298">
    <property type="entry name" value="ATPase_P-typ_TM_dom_sf"/>
</dbReference>
<evidence type="ECO:0000256" key="15">
    <source>
        <dbReference type="ARBA" id="ARBA00048122"/>
    </source>
</evidence>
<keyword evidence="14 17" id="KW-0472">Membrane</keyword>
<dbReference type="SFLD" id="SFLDF00027">
    <property type="entry name" value="p-type_atpase"/>
    <property type="match status" value="1"/>
</dbReference>
<keyword evidence="10 17" id="KW-0067">ATP-binding</keyword>
<keyword evidence="5" id="KW-1003">Cell membrane</keyword>
<dbReference type="InterPro" id="IPR023299">
    <property type="entry name" value="ATPase_P-typ_cyto_dom_N"/>
</dbReference>
<dbReference type="CDD" id="cd02076">
    <property type="entry name" value="P-type_ATPase_H"/>
    <property type="match status" value="1"/>
</dbReference>
<feature type="transmembrane region" description="Helical" evidence="17">
    <location>
        <begin position="759"/>
        <end position="779"/>
    </location>
</feature>
<dbReference type="InterPro" id="IPR004014">
    <property type="entry name" value="ATPase_P-typ_cation-transptr_N"/>
</dbReference>
<dbReference type="GO" id="GO:0008553">
    <property type="term" value="F:P-type proton-exporting transporter activity"/>
    <property type="evidence" value="ECO:0007669"/>
    <property type="project" value="UniProtKB-UniRule"/>
</dbReference>
<feature type="transmembrane region" description="Helical" evidence="17">
    <location>
        <begin position="634"/>
        <end position="655"/>
    </location>
</feature>
<sequence length="922" mass="98431">MHATTSSGLSTVKACELQRVHGFNEIAAHQEPEWKKVLKRYLDPISLTILVAAVISAAVKNDGDRGWTSFVLLIVELNIIVWVGYYSDRNAGNAVKELKALSAPTAVVKRDGEWETLEVRELVPGDVIELKGGDVVPADAMLQGAFEPIKVDESSLTGESLPVTKSHSSKVLAGSVVAQGEAEALVTATGGSTFFGKTVALLSEPEEVGHLRKVLNRVSMAIAVVAAIGVVITLGSLLGGGDSPGYSVVIAFVILVSSVPIGMPVVTTTVLAVGAREMAKQKAIVNRLSSLEELSGMETLASDKTGTLTLNKLTLDTNDVRPWEEATVDQVLEYAALSAKWENNDAIDRAITQAVGDRSRLAGHAVERVVPFNPVDKKTTAVFTTPEGHRLHATKGAPQIIAALLDDEGARAAVDAYMEARAARGLRALGVATSADEGASWQLLGLISLLDPPREDTQETIRQANALGVEVKMVTGDQKLIAVETCRRLGMGTDIMEGSELMTADAETFDLATKVTEVDGFAGVYPEHKHRIVTALQSKGRLVGMTGDGVNDAPALKKANVGIAVAGATSAAKGAADIILTEEGLSAIITAIRTSRVIFARLQSYIIYRIASSLLILGFFFFSVILLGLEMPTWAIIVINITNDASVMATSFDLVHSSEYPQIWNMTRCLLVALCTAAVGVAGSVALLFLSLPERVNWFQYFQTPIDHGLPTAAHSTNGQVVAVLFLALMIIIQLNIFATRTPSLWWRFSDSTAPRPSVFLVIPVGAVLCAATFIAVYWPEQVQPDGGRGVLIGAGWAKVGITWAYAVVVWLLADVAKTLSQSFLIRQERIKEDCKMHNKAVPTWARAIDWPGELAESACESFERALKGCSDAATAHKKPSQKLAAIKDMQEAPAPAPAQSRDVAGDGGVIIEMPQSAERNI</sequence>
<gene>
    <name evidence="20" type="ORF">CVIRNUC_008859</name>
</gene>
<keyword evidence="9 17" id="KW-0547">Nucleotide-binding</keyword>
<dbReference type="Proteomes" id="UP001314263">
    <property type="component" value="Unassembled WGS sequence"/>
</dbReference>
<evidence type="ECO:0000256" key="17">
    <source>
        <dbReference type="RuleBase" id="RU362083"/>
    </source>
</evidence>
<keyword evidence="7 17" id="KW-0812">Transmembrane</keyword>
<dbReference type="PANTHER" id="PTHR42861">
    <property type="entry name" value="CALCIUM-TRANSPORTING ATPASE"/>
    <property type="match status" value="1"/>
</dbReference>
<dbReference type="Gene3D" id="3.40.50.1000">
    <property type="entry name" value="HAD superfamily/HAD-like"/>
    <property type="match status" value="1"/>
</dbReference>
<evidence type="ECO:0000259" key="19">
    <source>
        <dbReference type="SMART" id="SM00831"/>
    </source>
</evidence>
<dbReference type="SMART" id="SM00831">
    <property type="entry name" value="Cation_ATPase_N"/>
    <property type="match status" value="1"/>
</dbReference>
<evidence type="ECO:0000256" key="3">
    <source>
        <dbReference type="ARBA" id="ARBA00008804"/>
    </source>
</evidence>
<comment type="subcellular location">
    <subcellularLocation>
        <location evidence="2 17">Cell membrane</location>
        <topology evidence="2 17">Multi-pass membrane protein</topology>
    </subcellularLocation>
</comment>
<dbReference type="NCBIfam" id="TIGR01494">
    <property type="entry name" value="ATPase_P-type"/>
    <property type="match status" value="2"/>
</dbReference>
<dbReference type="EMBL" id="CAUYUE010000013">
    <property type="protein sequence ID" value="CAK0785648.1"/>
    <property type="molecule type" value="Genomic_DNA"/>
</dbReference>
<dbReference type="AlphaFoldDB" id="A0AAV1IEB4"/>
<dbReference type="InterPro" id="IPR044492">
    <property type="entry name" value="P_typ_ATPase_HD_dom"/>
</dbReference>
<evidence type="ECO:0000256" key="14">
    <source>
        <dbReference type="ARBA" id="ARBA00023136"/>
    </source>
</evidence>
<keyword evidence="12 17" id="KW-1278">Translocase</keyword>
<dbReference type="SFLD" id="SFLDS00003">
    <property type="entry name" value="Haloacid_Dehalogenase"/>
    <property type="match status" value="1"/>
</dbReference>
<accession>A0AAV1IEB4</accession>
<comment type="caution">
    <text evidence="20">The sequence shown here is derived from an EMBL/GenBank/DDBJ whole genome shotgun (WGS) entry which is preliminary data.</text>
</comment>
<keyword evidence="13 17" id="KW-1133">Transmembrane helix</keyword>
<keyword evidence="8" id="KW-0479">Metal-binding</keyword>
<dbReference type="FunFam" id="2.70.150.10:FF:000042">
    <property type="entry name" value="Plasma membrane ATPase"/>
    <property type="match status" value="1"/>
</dbReference>
<dbReference type="SUPFAM" id="SSF81660">
    <property type="entry name" value="Metal cation-transporting ATPase, ATP-binding domain N"/>
    <property type="match status" value="1"/>
</dbReference>
<protein>
    <recommendedName>
        <fullName evidence="16 17">Plasma membrane ATPase</fullName>
        <ecNumber evidence="4 17">7.1.2.1</ecNumber>
    </recommendedName>
</protein>
<comment type="function">
    <text evidence="1">The plasma membrane ATPase of plants and fungi is a hydrogen ion pump. The proton gradient it generates drives the active transport of nutrients by H(+)-symport. The resulting external acidification and/or internal alkinization may mediate growth responses.</text>
</comment>
<dbReference type="InterPro" id="IPR006534">
    <property type="entry name" value="P-type_ATPase_IIIA"/>
</dbReference>
<dbReference type="GO" id="GO:0016887">
    <property type="term" value="F:ATP hydrolysis activity"/>
    <property type="evidence" value="ECO:0007669"/>
    <property type="project" value="InterPro"/>
</dbReference>
<dbReference type="EC" id="7.1.2.1" evidence="4 17"/>
<evidence type="ECO:0000256" key="9">
    <source>
        <dbReference type="ARBA" id="ARBA00022741"/>
    </source>
</evidence>
<keyword evidence="17" id="KW-0406">Ion transport</keyword>
<dbReference type="NCBIfam" id="TIGR01647">
    <property type="entry name" value="ATPase-IIIA_H"/>
    <property type="match status" value="1"/>
</dbReference>
<name>A0AAV1IEB4_9CHLO</name>
<dbReference type="Gene3D" id="1.20.1110.10">
    <property type="entry name" value="Calcium-transporting ATPase, transmembrane domain"/>
    <property type="match status" value="1"/>
</dbReference>
<evidence type="ECO:0000256" key="12">
    <source>
        <dbReference type="ARBA" id="ARBA00022967"/>
    </source>
</evidence>
<evidence type="ECO:0000256" key="6">
    <source>
        <dbReference type="ARBA" id="ARBA00022553"/>
    </source>
</evidence>
<dbReference type="GO" id="GO:0005886">
    <property type="term" value="C:plasma membrane"/>
    <property type="evidence" value="ECO:0007669"/>
    <property type="project" value="UniProtKB-SubCell"/>
</dbReference>
<dbReference type="Gene3D" id="3.40.1110.10">
    <property type="entry name" value="Calcium-transporting ATPase, cytoplasmic domain N"/>
    <property type="match status" value="1"/>
</dbReference>
<keyword evidence="11 17" id="KW-0460">Magnesium</keyword>
<keyword evidence="6" id="KW-0597">Phosphoprotein</keyword>
<dbReference type="Pfam" id="PF00702">
    <property type="entry name" value="Hydrolase"/>
    <property type="match status" value="1"/>
</dbReference>
<feature type="domain" description="Cation-transporting P-type ATPase N-terminal" evidence="19">
    <location>
        <begin position="1"/>
        <end position="61"/>
    </location>
</feature>
<dbReference type="InterPro" id="IPR036412">
    <property type="entry name" value="HAD-like_sf"/>
</dbReference>
<dbReference type="GO" id="GO:0120029">
    <property type="term" value="P:proton export across plasma membrane"/>
    <property type="evidence" value="ECO:0007669"/>
    <property type="project" value="UniProtKB-UniRule"/>
</dbReference>
<dbReference type="SFLD" id="SFLDG00002">
    <property type="entry name" value="C1.7:_P-type_atpase_like"/>
    <property type="match status" value="1"/>
</dbReference>
<dbReference type="PRINTS" id="PR00120">
    <property type="entry name" value="HATPASE"/>
</dbReference>
<dbReference type="FunFam" id="3.40.50.1000:FF:000211">
    <property type="entry name" value="Plasma membrane ATPase"/>
    <property type="match status" value="1"/>
</dbReference>
<dbReference type="PROSITE" id="PS00154">
    <property type="entry name" value="ATPASE_E1_E2"/>
    <property type="match status" value="1"/>
</dbReference>
<evidence type="ECO:0000313" key="21">
    <source>
        <dbReference type="Proteomes" id="UP001314263"/>
    </source>
</evidence>
<keyword evidence="17" id="KW-0375">Hydrogen ion transport</keyword>
<dbReference type="PRINTS" id="PR00119">
    <property type="entry name" value="CATATPASE"/>
</dbReference>
<evidence type="ECO:0000256" key="5">
    <source>
        <dbReference type="ARBA" id="ARBA00022475"/>
    </source>
</evidence>
<dbReference type="SUPFAM" id="SSF81665">
    <property type="entry name" value="Calcium ATPase, transmembrane domain M"/>
    <property type="match status" value="1"/>
</dbReference>
<dbReference type="Pfam" id="PF00690">
    <property type="entry name" value="Cation_ATPase_N"/>
    <property type="match status" value="1"/>
</dbReference>
<evidence type="ECO:0000313" key="20">
    <source>
        <dbReference type="EMBL" id="CAK0785648.1"/>
    </source>
</evidence>
<evidence type="ECO:0000256" key="16">
    <source>
        <dbReference type="ARBA" id="ARBA00071631"/>
    </source>
</evidence>
<dbReference type="InterPro" id="IPR059000">
    <property type="entry name" value="ATPase_P-type_domA"/>
</dbReference>